<evidence type="ECO:0000313" key="2">
    <source>
        <dbReference type="EMBL" id="CAA9271943.1"/>
    </source>
</evidence>
<evidence type="ECO:0000256" key="1">
    <source>
        <dbReference type="SAM" id="MobiDB-lite"/>
    </source>
</evidence>
<organism evidence="2">
    <name type="scientific">uncultured Chloroflexia bacterium</name>
    <dbReference type="NCBI Taxonomy" id="1672391"/>
    <lineage>
        <taxon>Bacteria</taxon>
        <taxon>Bacillati</taxon>
        <taxon>Chloroflexota</taxon>
        <taxon>Chloroflexia</taxon>
        <taxon>environmental samples</taxon>
    </lineage>
</organism>
<feature type="region of interest" description="Disordered" evidence="1">
    <location>
        <begin position="1"/>
        <end position="94"/>
    </location>
</feature>
<accession>A0A6J4J8K9</accession>
<feature type="compositionally biased region" description="Basic and acidic residues" evidence="1">
    <location>
        <begin position="1"/>
        <end position="11"/>
    </location>
</feature>
<gene>
    <name evidence="2" type="ORF">AVDCRST_MAG26-2864</name>
</gene>
<feature type="compositionally biased region" description="Gly residues" evidence="1">
    <location>
        <begin position="61"/>
        <end position="72"/>
    </location>
</feature>
<dbReference type="EMBL" id="CADCTK010000659">
    <property type="protein sequence ID" value="CAA9271943.1"/>
    <property type="molecule type" value="Genomic_DNA"/>
</dbReference>
<reference evidence="2" key="1">
    <citation type="submission" date="2020-02" db="EMBL/GenBank/DDBJ databases">
        <authorList>
            <person name="Meier V. D."/>
        </authorList>
    </citation>
    <scope>NUCLEOTIDE SEQUENCE</scope>
    <source>
        <strain evidence="2">AVDCRST_MAG26</strain>
    </source>
</reference>
<proteinExistence type="predicted"/>
<sequence length="94" mass="9470">MSDRPLFHNTDEQEAVYAPQESANPEETNRAQLEEGTLSENRAGTAGGDDGGNTVVPLPGPGGAGAGTGGAMGDASGSTRTGLTRYDDDSDNGT</sequence>
<dbReference type="AlphaFoldDB" id="A0A6J4J8K9"/>
<name>A0A6J4J8K9_9CHLR</name>
<protein>
    <submittedName>
        <fullName evidence="2">Uncharacterized protein</fullName>
    </submittedName>
</protein>